<dbReference type="Gene3D" id="2.40.10.10">
    <property type="entry name" value="Trypsin-like serine proteases"/>
    <property type="match status" value="1"/>
</dbReference>
<dbReference type="EMBL" id="PUHQ01000018">
    <property type="protein sequence ID" value="KAG0663722.1"/>
    <property type="molecule type" value="Genomic_DNA"/>
</dbReference>
<dbReference type="OrthoDB" id="10054765at2759"/>
<accession>A0A9P7B765</accession>
<keyword evidence="3" id="KW-1185">Reference proteome</keyword>
<dbReference type="AlphaFoldDB" id="A0A9P7B765"/>
<dbReference type="SUPFAM" id="SSF50494">
    <property type="entry name" value="Trypsin-like serine proteases"/>
    <property type="match status" value="1"/>
</dbReference>
<dbReference type="Pfam" id="PF13365">
    <property type="entry name" value="Trypsin_2"/>
    <property type="match status" value="1"/>
</dbReference>
<organism evidence="2 3">
    <name type="scientific">Rhodotorula mucilaginosa</name>
    <name type="common">Yeast</name>
    <name type="synonym">Rhodotorula rubra</name>
    <dbReference type="NCBI Taxonomy" id="5537"/>
    <lineage>
        <taxon>Eukaryota</taxon>
        <taxon>Fungi</taxon>
        <taxon>Dikarya</taxon>
        <taxon>Basidiomycota</taxon>
        <taxon>Pucciniomycotina</taxon>
        <taxon>Microbotryomycetes</taxon>
        <taxon>Sporidiobolales</taxon>
        <taxon>Sporidiobolaceae</taxon>
        <taxon>Rhodotorula</taxon>
    </lineage>
</organism>
<reference evidence="2 3" key="1">
    <citation type="submission" date="2020-11" db="EMBL/GenBank/DDBJ databases">
        <title>Kefir isolates.</title>
        <authorList>
            <person name="Marcisauskas S."/>
            <person name="Kim Y."/>
            <person name="Blasche S."/>
        </authorList>
    </citation>
    <scope>NUCLEOTIDE SEQUENCE [LARGE SCALE GENOMIC DNA]</scope>
    <source>
        <strain evidence="2 3">KR</strain>
    </source>
</reference>
<evidence type="ECO:0000256" key="1">
    <source>
        <dbReference type="SAM" id="MobiDB-lite"/>
    </source>
</evidence>
<name>A0A9P7B765_RHOMI</name>
<dbReference type="InterPro" id="IPR009003">
    <property type="entry name" value="Peptidase_S1_PA"/>
</dbReference>
<feature type="compositionally biased region" description="Low complexity" evidence="1">
    <location>
        <begin position="71"/>
        <end position="83"/>
    </location>
</feature>
<feature type="compositionally biased region" description="Basic and acidic residues" evidence="1">
    <location>
        <begin position="84"/>
        <end position="93"/>
    </location>
</feature>
<feature type="region of interest" description="Disordered" evidence="1">
    <location>
        <begin position="30"/>
        <end position="110"/>
    </location>
</feature>
<dbReference type="Proteomes" id="UP000777482">
    <property type="component" value="Unassembled WGS sequence"/>
</dbReference>
<feature type="compositionally biased region" description="Polar residues" evidence="1">
    <location>
        <begin position="468"/>
        <end position="490"/>
    </location>
</feature>
<evidence type="ECO:0000313" key="3">
    <source>
        <dbReference type="Proteomes" id="UP000777482"/>
    </source>
</evidence>
<comment type="caution">
    <text evidence="2">The sequence shown here is derived from an EMBL/GenBank/DDBJ whole genome shotgun (WGS) entry which is preliminary data.</text>
</comment>
<dbReference type="InterPro" id="IPR043504">
    <property type="entry name" value="Peptidase_S1_PA_chymotrypsin"/>
</dbReference>
<proteinExistence type="predicted"/>
<feature type="compositionally biased region" description="Polar residues" evidence="1">
    <location>
        <begin position="61"/>
        <end position="70"/>
    </location>
</feature>
<sequence>MTLTLRPAQRLLHTARPRHARLIGSHLSVSPDFANAPPPPVPTVAQTTAPRQLRPIDRQGQHAQPTETKTAPQARAPEAARPTSRTDDGDRLRTTTQGSPKGGDRGGKFDTAESAQDCVSAAALEAHLLRTLAQLHEKRRLGAEVGLGTEDASASEATSSTAAWLDLPTLARQKRDREGHVVEDLTVEYEPTPGASRRLRLDGRTGVQQQDGPETIPVGHDAAEEQDGIVTVAHVLGGENPRVSICSGFAVGKPDHAASAAGDGQIEHHLTLADATAPSATFVLAQSGHVYTVQALLSSITEADLLLLRLSPDPINPSALPLRRLRSLPINPYPAPVSTSVAVHRYLNPLSRLRRKLQKLPEREWDEGSVREYKDQIGRTAEPGTYDALHSMWLSCAPSSGSSGGPVIDRKTGSVIGVTRGSTHKYGERQEYGFATPSERIFEMFRLPGFKTTAEREAERLASGGAGPSSTADNHSADSPPSTSGSTRKA</sequence>
<evidence type="ECO:0000313" key="2">
    <source>
        <dbReference type="EMBL" id="KAG0663722.1"/>
    </source>
</evidence>
<gene>
    <name evidence="2" type="ORF">C6P46_002291</name>
</gene>
<evidence type="ECO:0008006" key="4">
    <source>
        <dbReference type="Google" id="ProtNLM"/>
    </source>
</evidence>
<protein>
    <recommendedName>
        <fullName evidence="4">Serine protease</fullName>
    </recommendedName>
</protein>
<feature type="region of interest" description="Disordered" evidence="1">
    <location>
        <begin position="453"/>
        <end position="490"/>
    </location>
</feature>